<dbReference type="InterPro" id="IPR027383">
    <property type="entry name" value="Znf_put"/>
</dbReference>
<evidence type="ECO:0000313" key="2">
    <source>
        <dbReference type="EMBL" id="HGY54351.1"/>
    </source>
</evidence>
<sequence>MPKPEVILPMTSKKRAEMYDCADIERLAQRYVDGKLNDEEKMLFEKHLEYCLPCDKKIEFELKLKEIIRIKAKEKFNPVDLEAKLMDFVRKLN</sequence>
<accession>A0A7V4TXL8</accession>
<comment type="caution">
    <text evidence="2">The sequence shown here is derived from an EMBL/GenBank/DDBJ whole genome shotgun (WGS) entry which is preliminary data.</text>
</comment>
<dbReference type="EMBL" id="DRQG01000015">
    <property type="protein sequence ID" value="HGY54351.1"/>
    <property type="molecule type" value="Genomic_DNA"/>
</dbReference>
<dbReference type="AlphaFoldDB" id="A0A7V4TXL8"/>
<reference evidence="2" key="1">
    <citation type="journal article" date="2020" name="mSystems">
        <title>Genome- and Community-Level Interaction Insights into Carbon Utilization and Element Cycling Functions of Hydrothermarchaeota in Hydrothermal Sediment.</title>
        <authorList>
            <person name="Zhou Z."/>
            <person name="Liu Y."/>
            <person name="Xu W."/>
            <person name="Pan J."/>
            <person name="Luo Z.H."/>
            <person name="Li M."/>
        </authorList>
    </citation>
    <scope>NUCLEOTIDE SEQUENCE [LARGE SCALE GENOMIC DNA]</scope>
    <source>
        <strain evidence="2">HyVt-577</strain>
    </source>
</reference>
<dbReference type="Pfam" id="PF13490">
    <property type="entry name" value="zf-HC2"/>
    <property type="match status" value="1"/>
</dbReference>
<gene>
    <name evidence="2" type="ORF">ENK44_01490</name>
</gene>
<dbReference type="Proteomes" id="UP000885779">
    <property type="component" value="Unassembled WGS sequence"/>
</dbReference>
<proteinExistence type="predicted"/>
<evidence type="ECO:0000259" key="1">
    <source>
        <dbReference type="Pfam" id="PF13490"/>
    </source>
</evidence>
<name>A0A7V4TXL8_CALAY</name>
<protein>
    <recommendedName>
        <fullName evidence="1">Putative zinc-finger domain-containing protein</fullName>
    </recommendedName>
</protein>
<organism evidence="2">
    <name type="scientific">Caldithrix abyssi</name>
    <dbReference type="NCBI Taxonomy" id="187145"/>
    <lineage>
        <taxon>Bacteria</taxon>
        <taxon>Pseudomonadati</taxon>
        <taxon>Calditrichota</taxon>
        <taxon>Calditrichia</taxon>
        <taxon>Calditrichales</taxon>
        <taxon>Calditrichaceae</taxon>
        <taxon>Caldithrix</taxon>
    </lineage>
</organism>
<feature type="domain" description="Putative zinc-finger" evidence="1">
    <location>
        <begin position="21"/>
        <end position="54"/>
    </location>
</feature>